<evidence type="ECO:0000256" key="1">
    <source>
        <dbReference type="SAM" id="MobiDB-lite"/>
    </source>
</evidence>
<accession>A0A450WQR4</accession>
<protein>
    <submittedName>
        <fullName evidence="2">Uncharacterized protein</fullName>
    </submittedName>
</protein>
<proteinExistence type="predicted"/>
<gene>
    <name evidence="2" type="ORF">BECKLPF1236B_GA0070989_11706</name>
</gene>
<name>A0A450WQR4_9GAMM</name>
<evidence type="ECO:0000313" key="2">
    <source>
        <dbReference type="EMBL" id="VFK19375.1"/>
    </source>
</evidence>
<dbReference type="AlphaFoldDB" id="A0A450WQR4"/>
<dbReference type="EMBL" id="CAADFK010000170">
    <property type="protein sequence ID" value="VFK19375.1"/>
    <property type="molecule type" value="Genomic_DNA"/>
</dbReference>
<feature type="region of interest" description="Disordered" evidence="1">
    <location>
        <begin position="218"/>
        <end position="247"/>
    </location>
</feature>
<organism evidence="2">
    <name type="scientific">Candidatus Kentrum sp. LPFa</name>
    <dbReference type="NCBI Taxonomy" id="2126335"/>
    <lineage>
        <taxon>Bacteria</taxon>
        <taxon>Pseudomonadati</taxon>
        <taxon>Pseudomonadota</taxon>
        <taxon>Gammaproteobacteria</taxon>
        <taxon>Candidatus Kentrum</taxon>
    </lineage>
</organism>
<reference evidence="2" key="1">
    <citation type="submission" date="2019-02" db="EMBL/GenBank/DDBJ databases">
        <authorList>
            <person name="Gruber-Vodicka R. H."/>
            <person name="Seah K. B. B."/>
        </authorList>
    </citation>
    <scope>NUCLEOTIDE SEQUENCE</scope>
    <source>
        <strain evidence="2">BECK_S313</strain>
    </source>
</reference>
<sequence>MKMAMMTEINRKAETLLIRELGVADTLRFLNRFDHGEGDYTTERHQWLDDLSLDDIRRDIEENADSSRRPHGKRTEFSVKVESVGAAYSEVVRLLDKGQRDRTIKVAKYVLNHGISGSSDDFRRLGARLAREGLYRLASKIVLEGLVRFPKDLDLLLIAIEYLTSIGDADTLRKVRERFQRVVSGAILKQASGNSEWLSRSFDNLSSSEKIHSFPLESTNHRITPPKQEGTMERRRKNLPNIHWKPN</sequence>